<keyword evidence="1" id="KW-0732">Signal</keyword>
<dbReference type="OrthoDB" id="1243155at2"/>
<dbReference type="STRING" id="356305.SAMN05421841_3242"/>
<feature type="chain" id="PRO_5011749814" evidence="1">
    <location>
        <begin position="22"/>
        <end position="221"/>
    </location>
</feature>
<organism evidence="2 3">
    <name type="scientific">Chryseobacterium wanjuense</name>
    <dbReference type="NCBI Taxonomy" id="356305"/>
    <lineage>
        <taxon>Bacteria</taxon>
        <taxon>Pseudomonadati</taxon>
        <taxon>Bacteroidota</taxon>
        <taxon>Flavobacteriia</taxon>
        <taxon>Flavobacteriales</taxon>
        <taxon>Weeksellaceae</taxon>
        <taxon>Chryseobacterium group</taxon>
        <taxon>Chryseobacterium</taxon>
    </lineage>
</organism>
<gene>
    <name evidence="2" type="ORF">SAMN05421841_3242</name>
</gene>
<keyword evidence="3" id="KW-1185">Reference proteome</keyword>
<evidence type="ECO:0000313" key="2">
    <source>
        <dbReference type="EMBL" id="SEW44823.1"/>
    </source>
</evidence>
<reference evidence="3" key="1">
    <citation type="submission" date="2016-10" db="EMBL/GenBank/DDBJ databases">
        <authorList>
            <person name="Varghese N."/>
            <person name="Submissions S."/>
        </authorList>
    </citation>
    <scope>NUCLEOTIDE SEQUENCE [LARGE SCALE GENOMIC DNA]</scope>
    <source>
        <strain evidence="3">DSM 17724</strain>
    </source>
</reference>
<dbReference type="Proteomes" id="UP000199469">
    <property type="component" value="Unassembled WGS sequence"/>
</dbReference>
<proteinExistence type="predicted"/>
<evidence type="ECO:0000313" key="3">
    <source>
        <dbReference type="Proteomes" id="UP000199469"/>
    </source>
</evidence>
<dbReference type="RefSeq" id="WP_139176862.1">
    <property type="nucleotide sequence ID" value="NZ_FOIU01000002.1"/>
</dbReference>
<dbReference type="EMBL" id="FOIU01000002">
    <property type="protein sequence ID" value="SEW44823.1"/>
    <property type="molecule type" value="Genomic_DNA"/>
</dbReference>
<accession>A0A1I0RTU2</accession>
<sequence length="221" mass="25874">MKIFKAILVAMMILCIQNLKSQNILKPETVFSLYFNSFVKYDDDSVKELNSYLINFLGKDNTYRMNLRDAYNERVEYFTKIFLSNLPPDVASECKKEAQDYFNVLVNNFKEGKYIIKSVKSVHNKYGQNEDLSEVVYEASFKVPSDISGFEMGNIKTIDAGTIKKYLTDLTDHFKNSDKTISVEHTFNLYEVKYGRDTYYWNGGPQELAWKLNEFYFKNIN</sequence>
<feature type="signal peptide" evidence="1">
    <location>
        <begin position="1"/>
        <end position="21"/>
    </location>
</feature>
<protein>
    <submittedName>
        <fullName evidence="2">Uncharacterized protein</fullName>
    </submittedName>
</protein>
<dbReference type="AlphaFoldDB" id="A0A1I0RTU2"/>
<evidence type="ECO:0000256" key="1">
    <source>
        <dbReference type="SAM" id="SignalP"/>
    </source>
</evidence>
<name>A0A1I0RTU2_9FLAO</name>